<keyword evidence="2" id="KW-0614">Plasmid</keyword>
<geneLocation type="plasmid" evidence="2 3">
    <name>p3</name>
</geneLocation>
<evidence type="ECO:0000313" key="3">
    <source>
        <dbReference type="Proteomes" id="UP000298774"/>
    </source>
</evidence>
<dbReference type="EMBL" id="CP032342">
    <property type="protein sequence ID" value="QCO12974.1"/>
    <property type="molecule type" value="Genomic_DNA"/>
</dbReference>
<feature type="compositionally biased region" description="Basic and acidic residues" evidence="1">
    <location>
        <begin position="109"/>
        <end position="122"/>
    </location>
</feature>
<proteinExistence type="predicted"/>
<accession>A0A4D8QV13</accession>
<dbReference type="Proteomes" id="UP000298774">
    <property type="component" value="Plasmid p3"/>
</dbReference>
<dbReference type="AlphaFoldDB" id="A0A4D8QV13"/>
<feature type="region of interest" description="Disordered" evidence="1">
    <location>
        <begin position="109"/>
        <end position="139"/>
    </location>
</feature>
<protein>
    <submittedName>
        <fullName evidence="2">Uncharacterized protein</fullName>
    </submittedName>
</protein>
<reference evidence="2 3" key="1">
    <citation type="submission" date="2018-09" db="EMBL/GenBank/DDBJ databases">
        <title>Whole genome based analysis of evolution and adaptive divergence in Indian and Brazilian strains of Azospirillum brasilense.</title>
        <authorList>
            <person name="Singh C."/>
            <person name="Tripathi A.K."/>
        </authorList>
    </citation>
    <scope>NUCLEOTIDE SEQUENCE [LARGE SCALE GENOMIC DNA]</scope>
    <source>
        <strain evidence="2 3">MTCC4038</strain>
        <plasmid evidence="2 3">p3</plasmid>
    </source>
</reference>
<gene>
    <name evidence="2" type="ORF">D3868_28645</name>
</gene>
<evidence type="ECO:0000256" key="1">
    <source>
        <dbReference type="SAM" id="MobiDB-lite"/>
    </source>
</evidence>
<evidence type="ECO:0000313" key="2">
    <source>
        <dbReference type="EMBL" id="QCO12974.1"/>
    </source>
</evidence>
<sequence length="139" mass="15321">MRPPPPEPDIEAAFAEWWTAVPVKKAKGAAQRAYRSTLKHATPAELLAGIRRYADEVRGREARFIAHPATWLNGQRWLDEPGRQGVDHAQSRTASRPVRNGFVALALEEAERRHQDAADDPARWNGPTLDLDPAGDGGA</sequence>
<name>A0A4D8QV13_AZOBR</name>
<organism evidence="2 3">
    <name type="scientific">Azospirillum brasilense</name>
    <dbReference type="NCBI Taxonomy" id="192"/>
    <lineage>
        <taxon>Bacteria</taxon>
        <taxon>Pseudomonadati</taxon>
        <taxon>Pseudomonadota</taxon>
        <taxon>Alphaproteobacteria</taxon>
        <taxon>Rhodospirillales</taxon>
        <taxon>Azospirillaceae</taxon>
        <taxon>Azospirillum</taxon>
    </lineage>
</organism>